<evidence type="ECO:0000313" key="2">
    <source>
        <dbReference type="EMBL" id="GAF75028.1"/>
    </source>
</evidence>
<sequence>MPSKYTGPAAAAEDVDHQYGDWDLDDAHNRDHTFRPERLKVLEAIILKHCPQDKAVGGLSSENVLNNLAKVLSESDPSENDRTDVDEKAFLRKVKDIVNDWRREQHCPQDKAVGILVEGLKDIASTDSIMLRAGW</sequence>
<comment type="caution">
    <text evidence="2">The sequence shown here is derived from an EMBL/GenBank/DDBJ whole genome shotgun (WGS) entry which is preliminary data.</text>
</comment>
<feature type="region of interest" description="Disordered" evidence="1">
    <location>
        <begin position="1"/>
        <end position="28"/>
    </location>
</feature>
<gene>
    <name evidence="2" type="ORF">S01H1_08246</name>
</gene>
<dbReference type="EMBL" id="BARS01004234">
    <property type="protein sequence ID" value="GAF75028.1"/>
    <property type="molecule type" value="Genomic_DNA"/>
</dbReference>
<organism evidence="2">
    <name type="scientific">marine sediment metagenome</name>
    <dbReference type="NCBI Taxonomy" id="412755"/>
    <lineage>
        <taxon>unclassified sequences</taxon>
        <taxon>metagenomes</taxon>
        <taxon>ecological metagenomes</taxon>
    </lineage>
</organism>
<evidence type="ECO:0000256" key="1">
    <source>
        <dbReference type="SAM" id="MobiDB-lite"/>
    </source>
</evidence>
<name>X0S1U0_9ZZZZ</name>
<proteinExistence type="predicted"/>
<dbReference type="AlphaFoldDB" id="X0S1U0"/>
<reference evidence="2" key="1">
    <citation type="journal article" date="2014" name="Front. Microbiol.">
        <title>High frequency of phylogenetically diverse reductive dehalogenase-homologous genes in deep subseafloor sedimentary metagenomes.</title>
        <authorList>
            <person name="Kawai M."/>
            <person name="Futagami T."/>
            <person name="Toyoda A."/>
            <person name="Takaki Y."/>
            <person name="Nishi S."/>
            <person name="Hori S."/>
            <person name="Arai W."/>
            <person name="Tsubouchi T."/>
            <person name="Morono Y."/>
            <person name="Uchiyama I."/>
            <person name="Ito T."/>
            <person name="Fujiyama A."/>
            <person name="Inagaki F."/>
            <person name="Takami H."/>
        </authorList>
    </citation>
    <scope>NUCLEOTIDE SEQUENCE</scope>
    <source>
        <strain evidence="2">Expedition CK06-06</strain>
    </source>
</reference>
<protein>
    <submittedName>
        <fullName evidence="2">Uncharacterized protein</fullName>
    </submittedName>
</protein>
<feature type="compositionally biased region" description="Basic and acidic residues" evidence="1">
    <location>
        <begin position="14"/>
        <end position="28"/>
    </location>
</feature>
<accession>X0S1U0</accession>
<feature type="non-terminal residue" evidence="2">
    <location>
        <position position="135"/>
    </location>
</feature>